<organism evidence="4 5">
    <name type="scientific">Solea senegalensis</name>
    <name type="common">Senegalese sole</name>
    <dbReference type="NCBI Taxonomy" id="28829"/>
    <lineage>
        <taxon>Eukaryota</taxon>
        <taxon>Metazoa</taxon>
        <taxon>Chordata</taxon>
        <taxon>Craniata</taxon>
        <taxon>Vertebrata</taxon>
        <taxon>Euteleostomi</taxon>
        <taxon>Actinopterygii</taxon>
        <taxon>Neopterygii</taxon>
        <taxon>Teleostei</taxon>
        <taxon>Neoteleostei</taxon>
        <taxon>Acanthomorphata</taxon>
        <taxon>Carangaria</taxon>
        <taxon>Pleuronectiformes</taxon>
        <taxon>Pleuronectoidei</taxon>
        <taxon>Soleidae</taxon>
        <taxon>Solea</taxon>
    </lineage>
</organism>
<gene>
    <name evidence="4" type="ORF">JOB18_037281</name>
</gene>
<dbReference type="GO" id="GO:0005634">
    <property type="term" value="C:nucleus"/>
    <property type="evidence" value="ECO:0007669"/>
    <property type="project" value="TreeGrafter"/>
</dbReference>
<keyword evidence="1" id="KW-0677">Repeat</keyword>
<evidence type="ECO:0000256" key="1">
    <source>
        <dbReference type="ARBA" id="ARBA00022737"/>
    </source>
</evidence>
<dbReference type="SMART" id="SM00248">
    <property type="entry name" value="ANK"/>
    <property type="match status" value="3"/>
</dbReference>
<dbReference type="EMBL" id="JAGKHQ010000012">
    <property type="protein sequence ID" value="KAG7503359.1"/>
    <property type="molecule type" value="Genomic_DNA"/>
</dbReference>
<dbReference type="InterPro" id="IPR002110">
    <property type="entry name" value="Ankyrin_rpt"/>
</dbReference>
<accession>A0AAV6RG03</accession>
<dbReference type="PROSITE" id="PS50088">
    <property type="entry name" value="ANK_REPEAT"/>
    <property type="match status" value="1"/>
</dbReference>
<dbReference type="Pfam" id="PF00023">
    <property type="entry name" value="Ank"/>
    <property type="match status" value="1"/>
</dbReference>
<evidence type="ECO:0000256" key="3">
    <source>
        <dbReference type="PROSITE-ProRule" id="PRU00023"/>
    </source>
</evidence>
<sequence>MINYNGLTPLHVAVLSHNAVVKQLSCLENPHSSTAEGLMQRKWMFVECIKTLFLMGASLTTRDLKSGRTCFHMASEEANMELLQVILNQPLSLPIVNFKTFSGNTALHIVCSLHSNRSQVEAVKLLMRNGADPGSRNFENDLPAQLVPEGVTGKKVRQILKGNMLKLK</sequence>
<dbReference type="PANTHER" id="PTHR24124:SF5">
    <property type="entry name" value="NF-KAPPA-B INHIBITOR ZETA"/>
    <property type="match status" value="1"/>
</dbReference>
<dbReference type="PANTHER" id="PTHR24124">
    <property type="entry name" value="ANKYRIN REPEAT FAMILY A"/>
    <property type="match status" value="1"/>
</dbReference>
<protein>
    <submittedName>
        <fullName evidence="4">NF-kappa-B inhibitor zeta-like</fullName>
    </submittedName>
</protein>
<dbReference type="Pfam" id="PF12796">
    <property type="entry name" value="Ank_2"/>
    <property type="match status" value="1"/>
</dbReference>
<dbReference type="GO" id="GO:0010468">
    <property type="term" value="P:regulation of gene expression"/>
    <property type="evidence" value="ECO:0007669"/>
    <property type="project" value="TreeGrafter"/>
</dbReference>
<reference evidence="4 5" key="1">
    <citation type="journal article" date="2021" name="Sci. Rep.">
        <title>Chromosome anchoring in Senegalese sole (Solea senegalensis) reveals sex-associated markers and genome rearrangements in flatfish.</title>
        <authorList>
            <person name="Guerrero-Cozar I."/>
            <person name="Gomez-Garrido J."/>
            <person name="Berbel C."/>
            <person name="Martinez-Blanch J.F."/>
            <person name="Alioto T."/>
            <person name="Claros M.G."/>
            <person name="Gagnaire P.A."/>
            <person name="Manchado M."/>
        </authorList>
    </citation>
    <scope>NUCLEOTIDE SEQUENCE [LARGE SCALE GENOMIC DNA]</scope>
    <source>
        <strain evidence="4">Sse05_10M</strain>
    </source>
</reference>
<name>A0AAV6RG03_SOLSE</name>
<evidence type="ECO:0000313" key="4">
    <source>
        <dbReference type="EMBL" id="KAG7503359.1"/>
    </source>
</evidence>
<proteinExistence type="predicted"/>
<keyword evidence="5" id="KW-1185">Reference proteome</keyword>
<dbReference type="Proteomes" id="UP000693946">
    <property type="component" value="Linkage Group LG2"/>
</dbReference>
<comment type="caution">
    <text evidence="4">The sequence shown here is derived from an EMBL/GenBank/DDBJ whole genome shotgun (WGS) entry which is preliminary data.</text>
</comment>
<keyword evidence="2 3" id="KW-0040">ANK repeat</keyword>
<evidence type="ECO:0000313" key="5">
    <source>
        <dbReference type="Proteomes" id="UP000693946"/>
    </source>
</evidence>
<feature type="repeat" description="ANK" evidence="3">
    <location>
        <begin position="102"/>
        <end position="138"/>
    </location>
</feature>
<dbReference type="AlphaFoldDB" id="A0AAV6RG03"/>
<evidence type="ECO:0000256" key="2">
    <source>
        <dbReference type="ARBA" id="ARBA00023043"/>
    </source>
</evidence>